<dbReference type="PANTHER" id="PTHR42891">
    <property type="entry name" value="D-GLYCERO-BETA-D-MANNO-HEPTOSE-1,7-BISPHOSPHATE 7-PHOSPHATASE"/>
    <property type="match status" value="1"/>
</dbReference>
<dbReference type="KEGG" id="hhc:M911_16500"/>
<feature type="site" description="Stabilizes the phosphoryl group" evidence="16">
    <location>
        <position position="50"/>
    </location>
</feature>
<evidence type="ECO:0000256" key="5">
    <source>
        <dbReference type="ARBA" id="ARBA00004708"/>
    </source>
</evidence>
<dbReference type="EC" id="3.1.3.-" evidence="14"/>
<dbReference type="PATRIC" id="fig|1354791.3.peg.626"/>
<organism evidence="18 19">
    <name type="scientific">Ectothiorhodospira haloalkaliphila</name>
    <dbReference type="NCBI Taxonomy" id="421628"/>
    <lineage>
        <taxon>Bacteria</taxon>
        <taxon>Pseudomonadati</taxon>
        <taxon>Pseudomonadota</taxon>
        <taxon>Gammaproteobacteria</taxon>
        <taxon>Chromatiales</taxon>
        <taxon>Ectothiorhodospiraceae</taxon>
        <taxon>Ectothiorhodospira</taxon>
    </lineage>
</organism>
<feature type="binding site" evidence="17">
    <location>
        <position position="7"/>
    </location>
    <ligand>
        <name>Mg(2+)</name>
        <dbReference type="ChEBI" id="CHEBI:18420"/>
    </ligand>
</feature>
<evidence type="ECO:0000256" key="6">
    <source>
        <dbReference type="ARBA" id="ARBA00011245"/>
    </source>
</evidence>
<evidence type="ECO:0000256" key="1">
    <source>
        <dbReference type="ARBA" id="ARBA00001226"/>
    </source>
</evidence>
<name>W8L9G6_9GAMM</name>
<feature type="site" description="Stabilizes the phosphoryl group" evidence="16">
    <location>
        <position position="101"/>
    </location>
</feature>
<dbReference type="Gene3D" id="3.40.50.1000">
    <property type="entry name" value="HAD superfamily/HAD-like"/>
    <property type="match status" value="1"/>
</dbReference>
<reference evidence="18 19" key="1">
    <citation type="journal article" date="2014" name="J Genomics">
        <title>Draft Genome Sequence of the Extremely Halophilic Phototrophic Purple Sulfur Bacterium Halorhodospira halochloris.</title>
        <authorList>
            <person name="Singh K.S."/>
            <person name="Kirksey J."/>
            <person name="Hoff W.D."/>
            <person name="Deole R."/>
        </authorList>
    </citation>
    <scope>NUCLEOTIDE SEQUENCE [LARGE SCALE GENOMIC DNA]</scope>
    <source>
        <strain evidence="18 19">A</strain>
    </source>
</reference>
<dbReference type="OrthoDB" id="9788272at2"/>
<dbReference type="GO" id="GO:0034200">
    <property type="term" value="F:D-glycero-beta-D-manno-heptose 1,7-bisphosphate 7-phosphatase activity"/>
    <property type="evidence" value="ECO:0007669"/>
    <property type="project" value="UniProtKB-EC"/>
</dbReference>
<feature type="binding site" evidence="17">
    <location>
        <position position="89"/>
    </location>
    <ligand>
        <name>Zn(2+)</name>
        <dbReference type="ChEBI" id="CHEBI:29105"/>
    </ligand>
</feature>
<dbReference type="SUPFAM" id="SSF56784">
    <property type="entry name" value="HAD-like"/>
    <property type="match status" value="1"/>
</dbReference>
<dbReference type="InterPro" id="IPR006549">
    <property type="entry name" value="HAD-SF_hydro_IIIA"/>
</dbReference>
<evidence type="ECO:0000256" key="4">
    <source>
        <dbReference type="ARBA" id="ARBA00004496"/>
    </source>
</evidence>
<evidence type="ECO:0000256" key="3">
    <source>
        <dbReference type="ARBA" id="ARBA00001947"/>
    </source>
</evidence>
<feature type="binding site" evidence="17">
    <location>
        <position position="91"/>
    </location>
    <ligand>
        <name>Zn(2+)</name>
        <dbReference type="ChEBI" id="CHEBI:29105"/>
    </ligand>
</feature>
<reference evidence="19" key="2">
    <citation type="submission" date="2014-02" db="EMBL/GenBank/DDBJ databases">
        <title>Draft Genome Sequence of extremely halophilic bacteria Halorhodospira halochloris.</title>
        <authorList>
            <person name="Singh K.S."/>
        </authorList>
    </citation>
    <scope>NUCLEOTIDE SEQUENCE [LARGE SCALE GENOMIC DNA]</scope>
    <source>
        <strain evidence="19">A</strain>
    </source>
</reference>
<dbReference type="InterPro" id="IPR023214">
    <property type="entry name" value="HAD_sf"/>
</dbReference>
<feature type="binding site" evidence="17">
    <location>
        <position position="9"/>
    </location>
    <ligand>
        <name>Mg(2+)</name>
        <dbReference type="ChEBI" id="CHEBI:18420"/>
    </ligand>
</feature>
<evidence type="ECO:0000313" key="18">
    <source>
        <dbReference type="EMBL" id="AHK80470.1"/>
    </source>
</evidence>
<comment type="subunit">
    <text evidence="6">Monomer.</text>
</comment>
<comment type="catalytic activity">
    <reaction evidence="1">
        <text>D-glycero-beta-D-manno-heptose 1,7-bisphosphate + H2O = D-glycero-beta-D-manno-heptose 1-phosphate + phosphate</text>
        <dbReference type="Rhea" id="RHEA:28518"/>
        <dbReference type="ChEBI" id="CHEBI:15377"/>
        <dbReference type="ChEBI" id="CHEBI:43474"/>
        <dbReference type="ChEBI" id="CHEBI:60208"/>
        <dbReference type="ChEBI" id="CHEBI:61593"/>
        <dbReference type="EC" id="3.1.3.82"/>
    </reaction>
</comment>
<dbReference type="GO" id="GO:0005975">
    <property type="term" value="P:carbohydrate metabolic process"/>
    <property type="evidence" value="ECO:0007669"/>
    <property type="project" value="InterPro"/>
</dbReference>
<evidence type="ECO:0000256" key="17">
    <source>
        <dbReference type="PIRSR" id="PIRSR004682-4"/>
    </source>
</evidence>
<accession>W8L9G6</accession>
<dbReference type="Proteomes" id="UP000019442">
    <property type="component" value="Chromosome"/>
</dbReference>
<comment type="subcellular location">
    <subcellularLocation>
        <location evidence="4 14">Cytoplasm</location>
    </subcellularLocation>
</comment>
<keyword evidence="9 14" id="KW-0378">Hydrolase</keyword>
<dbReference type="PANTHER" id="PTHR42891:SF1">
    <property type="entry name" value="D-GLYCERO-BETA-D-MANNO-HEPTOSE-1,7-BISPHOSPHATE 7-PHOSPHATASE"/>
    <property type="match status" value="1"/>
</dbReference>
<feature type="binding site" evidence="17">
    <location>
        <position position="99"/>
    </location>
    <ligand>
        <name>Zn(2+)</name>
        <dbReference type="ChEBI" id="CHEBI:29105"/>
    </ligand>
</feature>
<keyword evidence="8 17" id="KW-0479">Metal-binding</keyword>
<dbReference type="GO" id="GO:0046872">
    <property type="term" value="F:metal ion binding"/>
    <property type="evidence" value="ECO:0007669"/>
    <property type="project" value="UniProtKB-KW"/>
</dbReference>
<comment type="similarity">
    <text evidence="13 14">Belongs to the gmhB family.</text>
</comment>
<gene>
    <name evidence="18" type="ORF">M911_16500</name>
</gene>
<dbReference type="InterPro" id="IPR036412">
    <property type="entry name" value="HAD-like_sf"/>
</dbReference>
<dbReference type="FunFam" id="3.40.50.1000:FF:000168">
    <property type="entry name" value="D,D-heptose 1,7-bisphosphate phosphatase"/>
    <property type="match status" value="1"/>
</dbReference>
<sequence length="191" mass="20264">MKLILLDRDGVINRDSPDYIKSPEEWIPLPGSLEAIARLSRAGWRVVVVTNQSGLARGLFDAATLDAIHARMTDAVEAAGGSLQGIYHCPHGPDDGCDCRKPRPGLFHQVARDLNIDLAGVPAVGDSPRDIEAATVAGCSPLLVKTGNGARALAEGRIPQGIPVYEDLAELVQALLRQCPPSQGGPPERSH</sequence>
<dbReference type="PIRSF" id="PIRSF004682">
    <property type="entry name" value="GmhB"/>
    <property type="match status" value="1"/>
</dbReference>
<keyword evidence="11 17" id="KW-0460">Magnesium</keyword>
<dbReference type="InterPro" id="IPR004446">
    <property type="entry name" value="Heptose_bisP_phosphatase"/>
</dbReference>
<evidence type="ECO:0000256" key="9">
    <source>
        <dbReference type="ARBA" id="ARBA00022801"/>
    </source>
</evidence>
<feature type="binding site" evidence="17">
    <location>
        <position position="126"/>
    </location>
    <ligand>
        <name>Mg(2+)</name>
        <dbReference type="ChEBI" id="CHEBI:18420"/>
    </ligand>
</feature>
<comment type="cofactor">
    <cofactor evidence="2 17">
        <name>Mg(2+)</name>
        <dbReference type="ChEBI" id="CHEBI:18420"/>
    </cofactor>
</comment>
<proteinExistence type="inferred from homology"/>
<evidence type="ECO:0000256" key="2">
    <source>
        <dbReference type="ARBA" id="ARBA00001946"/>
    </source>
</evidence>
<dbReference type="Pfam" id="PF13242">
    <property type="entry name" value="Hydrolase_like"/>
    <property type="match status" value="1"/>
</dbReference>
<protein>
    <recommendedName>
        <fullName evidence="14">D,D-heptose 1,7-bisphosphate phosphatase</fullName>
        <ecNumber evidence="14">3.1.3.-</ecNumber>
    </recommendedName>
</protein>
<keyword evidence="19" id="KW-1185">Reference proteome</keyword>
<dbReference type="CDD" id="cd07503">
    <property type="entry name" value="HAD_HisB-N"/>
    <property type="match status" value="1"/>
</dbReference>
<evidence type="ECO:0000256" key="11">
    <source>
        <dbReference type="ARBA" id="ARBA00022842"/>
    </source>
</evidence>
<feature type="site" description="Contributes to substrate recognition" evidence="16">
    <location>
        <position position="100"/>
    </location>
</feature>
<keyword evidence="10 17" id="KW-0862">Zinc</keyword>
<dbReference type="NCBIfam" id="NF006506">
    <property type="entry name" value="PRK08942.1"/>
    <property type="match status" value="1"/>
</dbReference>
<dbReference type="GO" id="GO:0005737">
    <property type="term" value="C:cytoplasm"/>
    <property type="evidence" value="ECO:0007669"/>
    <property type="project" value="UniProtKB-SubCell"/>
</dbReference>
<evidence type="ECO:0000256" key="16">
    <source>
        <dbReference type="PIRSR" id="PIRSR004682-3"/>
    </source>
</evidence>
<keyword evidence="7 14" id="KW-0963">Cytoplasm</keyword>
<evidence type="ECO:0000256" key="13">
    <source>
        <dbReference type="ARBA" id="ARBA00061616"/>
    </source>
</evidence>
<comment type="cofactor">
    <cofactor evidence="3 17">
        <name>Zn(2+)</name>
        <dbReference type="ChEBI" id="CHEBI:29105"/>
    </cofactor>
</comment>
<comment type="pathway">
    <text evidence="5">Nucleotide-sugar biosynthesis; ADP-L-glycero-beta-D-manno-heptose biosynthesis; ADP-L-glycero-beta-D-manno-heptose from D-glycero-beta-D-manno-heptose 7-phosphate: step 2/4.</text>
</comment>
<evidence type="ECO:0000256" key="14">
    <source>
        <dbReference type="PIRNR" id="PIRNR004682"/>
    </source>
</evidence>
<dbReference type="AlphaFoldDB" id="W8L9G6"/>
<feature type="binding site" evidence="17">
    <location>
        <position position="97"/>
    </location>
    <ligand>
        <name>Zn(2+)</name>
        <dbReference type="ChEBI" id="CHEBI:29105"/>
    </ligand>
</feature>
<dbReference type="NCBIfam" id="TIGR01656">
    <property type="entry name" value="Histidinol-ppas"/>
    <property type="match status" value="1"/>
</dbReference>
<keyword evidence="12 14" id="KW-0119">Carbohydrate metabolism</keyword>
<dbReference type="InterPro" id="IPR006543">
    <property type="entry name" value="Histidinol-phos"/>
</dbReference>
<dbReference type="RefSeq" id="WP_025283036.1">
    <property type="nucleotide sequence ID" value="NZ_CP007268.1"/>
</dbReference>
<feature type="active site" description="Proton donor" evidence="15">
    <location>
        <position position="9"/>
    </location>
</feature>
<evidence type="ECO:0000256" key="7">
    <source>
        <dbReference type="ARBA" id="ARBA00022490"/>
    </source>
</evidence>
<evidence type="ECO:0000313" key="19">
    <source>
        <dbReference type="Proteomes" id="UP000019442"/>
    </source>
</evidence>
<evidence type="ECO:0000256" key="12">
    <source>
        <dbReference type="ARBA" id="ARBA00023277"/>
    </source>
</evidence>
<evidence type="ECO:0000256" key="10">
    <source>
        <dbReference type="ARBA" id="ARBA00022833"/>
    </source>
</evidence>
<feature type="active site" description="Nucleophile" evidence="15">
    <location>
        <position position="7"/>
    </location>
</feature>
<dbReference type="NCBIfam" id="TIGR01662">
    <property type="entry name" value="HAD-SF-IIIA"/>
    <property type="match status" value="1"/>
</dbReference>
<dbReference type="HOGENOM" id="CLU_085077_2_0_6"/>
<evidence type="ECO:0000256" key="8">
    <source>
        <dbReference type="ARBA" id="ARBA00022723"/>
    </source>
</evidence>
<evidence type="ECO:0000256" key="15">
    <source>
        <dbReference type="PIRSR" id="PIRSR004682-1"/>
    </source>
</evidence>
<dbReference type="EMBL" id="CP007268">
    <property type="protein sequence ID" value="AHK80470.1"/>
    <property type="molecule type" value="Genomic_DNA"/>
</dbReference>